<dbReference type="EMBL" id="KQ999456">
    <property type="protein sequence ID" value="KZV41455.1"/>
    <property type="molecule type" value="Genomic_DNA"/>
</dbReference>
<name>A0A2Z7C3F9_9LAMI</name>
<dbReference type="Proteomes" id="UP000250235">
    <property type="component" value="Unassembled WGS sequence"/>
</dbReference>
<reference evidence="1 2" key="1">
    <citation type="journal article" date="2015" name="Proc. Natl. Acad. Sci. U.S.A.">
        <title>The resurrection genome of Boea hygrometrica: A blueprint for survival of dehydration.</title>
        <authorList>
            <person name="Xiao L."/>
            <person name="Yang G."/>
            <person name="Zhang L."/>
            <person name="Yang X."/>
            <person name="Zhao S."/>
            <person name="Ji Z."/>
            <person name="Zhou Q."/>
            <person name="Hu M."/>
            <person name="Wang Y."/>
            <person name="Chen M."/>
            <person name="Xu Y."/>
            <person name="Jin H."/>
            <person name="Xiao X."/>
            <person name="Hu G."/>
            <person name="Bao F."/>
            <person name="Hu Y."/>
            <person name="Wan P."/>
            <person name="Li L."/>
            <person name="Deng X."/>
            <person name="Kuang T."/>
            <person name="Xiang C."/>
            <person name="Zhu J.K."/>
            <person name="Oliver M.J."/>
            <person name="He Y."/>
        </authorList>
    </citation>
    <scope>NUCLEOTIDE SEQUENCE [LARGE SCALE GENOMIC DNA]</scope>
    <source>
        <strain evidence="2">cv. XS01</strain>
    </source>
</reference>
<proteinExistence type="predicted"/>
<dbReference type="AlphaFoldDB" id="A0A2Z7C3F9"/>
<organism evidence="1 2">
    <name type="scientific">Dorcoceras hygrometricum</name>
    <dbReference type="NCBI Taxonomy" id="472368"/>
    <lineage>
        <taxon>Eukaryota</taxon>
        <taxon>Viridiplantae</taxon>
        <taxon>Streptophyta</taxon>
        <taxon>Embryophyta</taxon>
        <taxon>Tracheophyta</taxon>
        <taxon>Spermatophyta</taxon>
        <taxon>Magnoliopsida</taxon>
        <taxon>eudicotyledons</taxon>
        <taxon>Gunneridae</taxon>
        <taxon>Pentapetalae</taxon>
        <taxon>asterids</taxon>
        <taxon>lamiids</taxon>
        <taxon>Lamiales</taxon>
        <taxon>Gesneriaceae</taxon>
        <taxon>Didymocarpoideae</taxon>
        <taxon>Trichosporeae</taxon>
        <taxon>Loxocarpinae</taxon>
        <taxon>Dorcoceras</taxon>
    </lineage>
</organism>
<accession>A0A2Z7C3F9</accession>
<gene>
    <name evidence="1" type="ORF">F511_36012</name>
</gene>
<protein>
    <submittedName>
        <fullName evidence="1">Uncharacterized protein</fullName>
    </submittedName>
</protein>
<keyword evidence="2" id="KW-1185">Reference proteome</keyword>
<sequence length="328" mass="36362">MTKFDERFRSSHSWEKVHKYGGDLKVMRALPREWDFAGAPGSSEDSGALGSGLYRGASSSRSGCSGENMPEIILEYKDFPFEFENDVKLFEKEQTTPMYKNTVADIVKGIKMNNKFDGGFLLAGLRYTVLLHILRLNTVHHLLHRTTLLYNILHFVTQLFATLLCTSTTNLNLLLLQAGEPAWVSSAIWLSFAGLHFNHSSNPALAPSWCTSLGVLCDLVILCWTSSGVSSLYQLRCPLLDHLGRPLTVLAWISSTVPARASPHCSNFGHPLLDQLGRPLTVPTWTTPQSVLLSACNQSAISALFLMMQLISVQCFVPARCLSLPARY</sequence>
<evidence type="ECO:0000313" key="1">
    <source>
        <dbReference type="EMBL" id="KZV41455.1"/>
    </source>
</evidence>
<evidence type="ECO:0000313" key="2">
    <source>
        <dbReference type="Proteomes" id="UP000250235"/>
    </source>
</evidence>